<dbReference type="Pfam" id="PF18185">
    <property type="entry name" value="STALD"/>
    <property type="match status" value="1"/>
</dbReference>
<proteinExistence type="inferred from homology"/>
<evidence type="ECO:0000313" key="10">
    <source>
        <dbReference type="EMBL" id="MFB0846629.1"/>
    </source>
</evidence>
<evidence type="ECO:0000256" key="6">
    <source>
        <dbReference type="ARBA" id="ARBA00035033"/>
    </source>
</evidence>
<dbReference type="SUPFAM" id="SSF52467">
    <property type="entry name" value="DHS-like NAD/FAD-binding domain"/>
    <property type="match status" value="1"/>
</dbReference>
<evidence type="ECO:0000256" key="7">
    <source>
        <dbReference type="ARBA" id="ARBA00047575"/>
    </source>
</evidence>
<sequence length="486" mass="55727">MTTDKEVLIREYLKALHEDNAAIFAGAGLSAASGFVNWRGLLKEAAEELQLDIEKETDLISLAQYFFNKNGRQRLSQLVIDNFSAQAKITENHRILAQLPIDTYWTTNYDRLIEKSLTESGKNPDVKIRQNDFALLRPKRDAIVYKMHGDIERADETVLIKDEYETFHEKNQLFSIGLKGDLISKTFLFIGYSFEDPDLEYILSRIRVLMGQDGRNHYCFFRKVNRNQYNHLPQEKGDEEFRYDSIKQELKCADLERYHIKSVLVDEYQDITEILKTVLIRYRRSNIFLSGSAAEYSQFEKDESVAQMFIHKLSGDIVKAGFKIASGFGWGVGSSVINGALDYVYSTNKRKISDYLMLRPFPQFSTMEIELKDLLDQYRRDFISDVGCAVFLFGNKAAVDGQVVDSDGVRKEFDIAVSQGVKVIPVGATGYISKTLWNEVMAGFDKYYSDFPALKPDFEFIGDAKNDQQEIIKRVIKIISTLRAGR</sequence>
<gene>
    <name evidence="10" type="ORF">ACEU3E_30985</name>
</gene>
<keyword evidence="1" id="KW-0378">Hydrolase</keyword>
<dbReference type="CDD" id="cd01406">
    <property type="entry name" value="SIR2-like"/>
    <property type="match status" value="1"/>
</dbReference>
<keyword evidence="3" id="KW-0051">Antiviral defense</keyword>
<evidence type="ECO:0000313" key="11">
    <source>
        <dbReference type="Proteomes" id="UP001575622"/>
    </source>
</evidence>
<organism evidence="10 11">
    <name type="scientific">Paenibacillus oleatilyticus</name>
    <dbReference type="NCBI Taxonomy" id="2594886"/>
    <lineage>
        <taxon>Bacteria</taxon>
        <taxon>Bacillati</taxon>
        <taxon>Bacillota</taxon>
        <taxon>Bacilli</taxon>
        <taxon>Bacillales</taxon>
        <taxon>Paenibacillaceae</taxon>
        <taxon>Paenibacillus</taxon>
    </lineage>
</organism>
<dbReference type="Proteomes" id="UP001575622">
    <property type="component" value="Unassembled WGS sequence"/>
</dbReference>
<dbReference type="InterPro" id="IPR029035">
    <property type="entry name" value="DHS-like_NAD/FAD-binding_dom"/>
</dbReference>
<evidence type="ECO:0000256" key="8">
    <source>
        <dbReference type="PROSITE-ProRule" id="PRU00236"/>
    </source>
</evidence>
<evidence type="ECO:0000256" key="3">
    <source>
        <dbReference type="ARBA" id="ARBA00023118"/>
    </source>
</evidence>
<dbReference type="PROSITE" id="PS50305">
    <property type="entry name" value="SIRTUIN"/>
    <property type="match status" value="1"/>
</dbReference>
<keyword evidence="11" id="KW-1185">Reference proteome</keyword>
<evidence type="ECO:0000256" key="4">
    <source>
        <dbReference type="ARBA" id="ARBA00034327"/>
    </source>
</evidence>
<evidence type="ECO:0000256" key="5">
    <source>
        <dbReference type="ARBA" id="ARBA00035014"/>
    </source>
</evidence>
<dbReference type="Pfam" id="PF13289">
    <property type="entry name" value="SIR2_2"/>
    <property type="match status" value="1"/>
</dbReference>
<dbReference type="InterPro" id="IPR041486">
    <property type="entry name" value="ThsA_STALD"/>
</dbReference>
<name>A0ABV4VAF0_9BACL</name>
<reference evidence="10 11" key="1">
    <citation type="submission" date="2024-09" db="EMBL/GenBank/DDBJ databases">
        <authorList>
            <person name="Makale K.P.P."/>
            <person name="Makhzoum A."/>
            <person name="Rantong G."/>
            <person name="Rahube T.O."/>
        </authorList>
    </citation>
    <scope>NUCLEOTIDE SEQUENCE [LARGE SCALE GENOMIC DNA]</scope>
    <source>
        <strain evidence="10 11">KM_D13</strain>
    </source>
</reference>
<evidence type="ECO:0000256" key="1">
    <source>
        <dbReference type="ARBA" id="ARBA00022801"/>
    </source>
</evidence>
<dbReference type="Gene3D" id="3.40.50.1220">
    <property type="entry name" value="TPP-binding domain"/>
    <property type="match status" value="1"/>
</dbReference>
<comment type="caution">
    <text evidence="10">The sequence shown here is derived from an EMBL/GenBank/DDBJ whole genome shotgun (WGS) entry which is preliminary data.</text>
</comment>
<dbReference type="EC" id="3.2.2.5" evidence="4"/>
<evidence type="ECO:0000256" key="2">
    <source>
        <dbReference type="ARBA" id="ARBA00023027"/>
    </source>
</evidence>
<dbReference type="EMBL" id="JBHDLN010000023">
    <property type="protein sequence ID" value="MFB0846629.1"/>
    <property type="molecule type" value="Genomic_DNA"/>
</dbReference>
<protein>
    <recommendedName>
        <fullName evidence="6">NAD(+) hydrolase ThsA</fullName>
        <ecNumber evidence="4">3.2.2.5</ecNumber>
    </recommendedName>
</protein>
<feature type="domain" description="Deacetylase sirtuin-type" evidence="9">
    <location>
        <begin position="2"/>
        <end position="300"/>
    </location>
</feature>
<comment type="caution">
    <text evidence="8">Lacks conserved residue(s) required for the propagation of feature annotation.</text>
</comment>
<evidence type="ECO:0000259" key="9">
    <source>
        <dbReference type="PROSITE" id="PS50305"/>
    </source>
</evidence>
<dbReference type="InterPro" id="IPR026590">
    <property type="entry name" value="Ssirtuin_cat_dom"/>
</dbReference>
<comment type="similarity">
    <text evidence="5">Belongs to the soluble Thoeris ThsA family.</text>
</comment>
<keyword evidence="2" id="KW-0520">NAD</keyword>
<comment type="catalytic activity">
    <reaction evidence="7">
        <text>NAD(+) + H2O = ADP-D-ribose + nicotinamide + H(+)</text>
        <dbReference type="Rhea" id="RHEA:16301"/>
        <dbReference type="ChEBI" id="CHEBI:15377"/>
        <dbReference type="ChEBI" id="CHEBI:15378"/>
        <dbReference type="ChEBI" id="CHEBI:17154"/>
        <dbReference type="ChEBI" id="CHEBI:57540"/>
        <dbReference type="ChEBI" id="CHEBI:57967"/>
        <dbReference type="EC" id="3.2.2.5"/>
    </reaction>
    <physiologicalReaction direction="left-to-right" evidence="7">
        <dbReference type="Rhea" id="RHEA:16302"/>
    </physiologicalReaction>
</comment>
<accession>A0ABV4VAF0</accession>
<dbReference type="RefSeq" id="WP_373956572.1">
    <property type="nucleotide sequence ID" value="NZ_JBHDLN010000023.1"/>
</dbReference>